<evidence type="ECO:0000313" key="3">
    <source>
        <dbReference type="Proteomes" id="UP001316087"/>
    </source>
</evidence>
<feature type="transmembrane region" description="Helical" evidence="1">
    <location>
        <begin position="62"/>
        <end position="81"/>
    </location>
</feature>
<feature type="transmembrane region" description="Helical" evidence="1">
    <location>
        <begin position="7"/>
        <end position="27"/>
    </location>
</feature>
<sequence length="134" mass="13846">MVIYGVAILAGCYLFGMFCGELIGALMGIDSNVGGVGIAMLLLILVVDKLQKNGKISKPAESGLAFWNAMYIPIVIAMASSQNVLGALTGGPLAIIAGIAVVLISWLCVPLLSGKNAKESAIEFNKNHPAGEVN</sequence>
<gene>
    <name evidence="2" type="primary">madL</name>
    <name evidence="2" type="ORF">LZ480_00330</name>
</gene>
<dbReference type="EMBL" id="JAKZFC010000001">
    <property type="protein sequence ID" value="MCH7320317.1"/>
    <property type="molecule type" value="Genomic_DNA"/>
</dbReference>
<dbReference type="Proteomes" id="UP001316087">
    <property type="component" value="Unassembled WGS sequence"/>
</dbReference>
<dbReference type="Pfam" id="PF03817">
    <property type="entry name" value="MadL"/>
    <property type="match status" value="1"/>
</dbReference>
<organism evidence="2 3">
    <name type="scientific">Solibacillus palustris</name>
    <dbReference type="NCBI Taxonomy" id="2908203"/>
    <lineage>
        <taxon>Bacteria</taxon>
        <taxon>Bacillati</taxon>
        <taxon>Bacillota</taxon>
        <taxon>Bacilli</taxon>
        <taxon>Bacillales</taxon>
        <taxon>Caryophanaceae</taxon>
        <taxon>Solibacillus</taxon>
    </lineage>
</organism>
<name>A0ABS9U7K6_9BACL</name>
<reference evidence="2 3" key="1">
    <citation type="submission" date="2022-03" db="EMBL/GenBank/DDBJ databases">
        <authorList>
            <person name="Jo J.-H."/>
            <person name="Im W.-T."/>
        </authorList>
    </citation>
    <scope>NUCLEOTIDE SEQUENCE [LARGE SCALE GENOMIC DNA]</scope>
    <source>
        <strain evidence="2 3">MA9</strain>
    </source>
</reference>
<protein>
    <submittedName>
        <fullName evidence="2">Malonate transporter subunit MadL</fullName>
    </submittedName>
</protein>
<feature type="transmembrane region" description="Helical" evidence="1">
    <location>
        <begin position="33"/>
        <end position="50"/>
    </location>
</feature>
<dbReference type="InterPro" id="IPR004690">
    <property type="entry name" value="Maln_transptMadL"/>
</dbReference>
<keyword evidence="1" id="KW-0812">Transmembrane</keyword>
<comment type="caution">
    <text evidence="2">The sequence shown here is derived from an EMBL/GenBank/DDBJ whole genome shotgun (WGS) entry which is preliminary data.</text>
</comment>
<proteinExistence type="predicted"/>
<keyword evidence="3" id="KW-1185">Reference proteome</keyword>
<accession>A0ABS9U7K6</accession>
<keyword evidence="1" id="KW-1133">Transmembrane helix</keyword>
<evidence type="ECO:0000256" key="1">
    <source>
        <dbReference type="SAM" id="Phobius"/>
    </source>
</evidence>
<feature type="transmembrane region" description="Helical" evidence="1">
    <location>
        <begin position="93"/>
        <end position="112"/>
    </location>
</feature>
<dbReference type="RefSeq" id="WP_241367340.1">
    <property type="nucleotide sequence ID" value="NZ_JAKZFC010000001.1"/>
</dbReference>
<keyword evidence="1" id="KW-0472">Membrane</keyword>
<evidence type="ECO:0000313" key="2">
    <source>
        <dbReference type="EMBL" id="MCH7320317.1"/>
    </source>
</evidence>
<dbReference type="NCBIfam" id="TIGR00807">
    <property type="entry name" value="malonate_madL"/>
    <property type="match status" value="1"/>
</dbReference>